<dbReference type="RefSeq" id="WP_073288003.1">
    <property type="nucleotide sequence ID" value="NZ_FRCP01000012.1"/>
</dbReference>
<comment type="similarity">
    <text evidence="1">Belongs to the ABC transporter superfamily.</text>
</comment>
<dbReference type="STRING" id="1120996.SAMN02746066_02422"/>
<evidence type="ECO:0000256" key="3">
    <source>
        <dbReference type="ARBA" id="ARBA00022741"/>
    </source>
</evidence>
<name>A0A1M7JUC9_9FIRM</name>
<protein>
    <submittedName>
        <fullName evidence="6">Putative ABC transport system ATP-binding protein</fullName>
    </submittedName>
</protein>
<evidence type="ECO:0000313" key="6">
    <source>
        <dbReference type="EMBL" id="SHM56710.1"/>
    </source>
</evidence>
<proteinExistence type="inferred from homology"/>
<dbReference type="GO" id="GO:0005524">
    <property type="term" value="F:ATP binding"/>
    <property type="evidence" value="ECO:0007669"/>
    <property type="project" value="UniProtKB-KW"/>
</dbReference>
<dbReference type="AlphaFoldDB" id="A0A1M7JUC9"/>
<keyword evidence="7" id="KW-1185">Reference proteome</keyword>
<dbReference type="PROSITE" id="PS00211">
    <property type="entry name" value="ABC_TRANSPORTER_1"/>
    <property type="match status" value="1"/>
</dbReference>
<sequence>MRVLEANQVTKIYGDTKSENSTKALNGVDFKVDEGEFVAIMGPSGSGKSTLVSILSGITEPTTGSVVISGKRIDQMNRFDMALFRRRSLGFVFQEFNLLDSLTVKENIILPMVLDKKDSAIMNSKAAEVLKLFEIENIADKYPYEISGGQQQRAAVCRSLVNDPVMIFADEPTGNLDSKSANAVMNCFKMMNEEKNATILMVTHDVFAASFCKKVIFIKDGKICLEVANKGTRKEFFNRILDCQAALGGENNDF</sequence>
<keyword evidence="2" id="KW-0813">Transport</keyword>
<dbReference type="Pfam" id="PF00005">
    <property type="entry name" value="ABC_tran"/>
    <property type="match status" value="1"/>
</dbReference>
<gene>
    <name evidence="6" type="ORF">SAMN02746066_02422</name>
</gene>
<organism evidence="6 7">
    <name type="scientific">Anaerosporobacter mobilis DSM 15930</name>
    <dbReference type="NCBI Taxonomy" id="1120996"/>
    <lineage>
        <taxon>Bacteria</taxon>
        <taxon>Bacillati</taxon>
        <taxon>Bacillota</taxon>
        <taxon>Clostridia</taxon>
        <taxon>Lachnospirales</taxon>
        <taxon>Lachnospiraceae</taxon>
        <taxon>Anaerosporobacter</taxon>
    </lineage>
</organism>
<feature type="domain" description="ABC transporter" evidence="5">
    <location>
        <begin position="4"/>
        <end position="245"/>
    </location>
</feature>
<dbReference type="PANTHER" id="PTHR42798:SF7">
    <property type="entry name" value="ALPHA-D-RIBOSE 1-METHYLPHOSPHONATE 5-TRIPHOSPHATE SYNTHASE SUBUNIT PHNL"/>
    <property type="match status" value="1"/>
</dbReference>
<dbReference type="PROSITE" id="PS50893">
    <property type="entry name" value="ABC_TRANSPORTER_2"/>
    <property type="match status" value="1"/>
</dbReference>
<evidence type="ECO:0000313" key="7">
    <source>
        <dbReference type="Proteomes" id="UP000184038"/>
    </source>
</evidence>
<dbReference type="EMBL" id="FRCP01000012">
    <property type="protein sequence ID" value="SHM56710.1"/>
    <property type="molecule type" value="Genomic_DNA"/>
</dbReference>
<dbReference type="InterPro" id="IPR027417">
    <property type="entry name" value="P-loop_NTPase"/>
</dbReference>
<dbReference type="GO" id="GO:0022857">
    <property type="term" value="F:transmembrane transporter activity"/>
    <property type="evidence" value="ECO:0007669"/>
    <property type="project" value="UniProtKB-ARBA"/>
</dbReference>
<dbReference type="SUPFAM" id="SSF52540">
    <property type="entry name" value="P-loop containing nucleoside triphosphate hydrolases"/>
    <property type="match status" value="1"/>
</dbReference>
<dbReference type="GO" id="GO:0016887">
    <property type="term" value="F:ATP hydrolysis activity"/>
    <property type="evidence" value="ECO:0007669"/>
    <property type="project" value="InterPro"/>
</dbReference>
<dbReference type="PANTHER" id="PTHR42798">
    <property type="entry name" value="LIPOPROTEIN-RELEASING SYSTEM ATP-BINDING PROTEIN LOLD"/>
    <property type="match status" value="1"/>
</dbReference>
<dbReference type="GO" id="GO:0098796">
    <property type="term" value="C:membrane protein complex"/>
    <property type="evidence" value="ECO:0007669"/>
    <property type="project" value="UniProtKB-ARBA"/>
</dbReference>
<evidence type="ECO:0000256" key="1">
    <source>
        <dbReference type="ARBA" id="ARBA00005417"/>
    </source>
</evidence>
<evidence type="ECO:0000256" key="4">
    <source>
        <dbReference type="ARBA" id="ARBA00022840"/>
    </source>
</evidence>
<keyword evidence="3" id="KW-0547">Nucleotide-binding</keyword>
<evidence type="ECO:0000259" key="5">
    <source>
        <dbReference type="PROSITE" id="PS50893"/>
    </source>
</evidence>
<dbReference type="InterPro" id="IPR003593">
    <property type="entry name" value="AAA+_ATPase"/>
</dbReference>
<dbReference type="InterPro" id="IPR017871">
    <property type="entry name" value="ABC_transporter-like_CS"/>
</dbReference>
<keyword evidence="4 6" id="KW-0067">ATP-binding</keyword>
<evidence type="ECO:0000256" key="2">
    <source>
        <dbReference type="ARBA" id="ARBA00022448"/>
    </source>
</evidence>
<dbReference type="Gene3D" id="3.40.50.300">
    <property type="entry name" value="P-loop containing nucleotide triphosphate hydrolases"/>
    <property type="match status" value="1"/>
</dbReference>
<dbReference type="CDD" id="cd03255">
    <property type="entry name" value="ABC_MJ0796_LolCDE_FtsE"/>
    <property type="match status" value="1"/>
</dbReference>
<dbReference type="InterPro" id="IPR017911">
    <property type="entry name" value="MacB-like_ATP-bd"/>
</dbReference>
<dbReference type="InterPro" id="IPR003439">
    <property type="entry name" value="ABC_transporter-like_ATP-bd"/>
</dbReference>
<accession>A0A1M7JUC9</accession>
<reference evidence="6 7" key="1">
    <citation type="submission" date="2016-11" db="EMBL/GenBank/DDBJ databases">
        <authorList>
            <person name="Jaros S."/>
            <person name="Januszkiewicz K."/>
            <person name="Wedrychowicz H."/>
        </authorList>
    </citation>
    <scope>NUCLEOTIDE SEQUENCE [LARGE SCALE GENOMIC DNA]</scope>
    <source>
        <strain evidence="6 7">DSM 15930</strain>
    </source>
</reference>
<dbReference type="OrthoDB" id="9802264at2"/>
<dbReference type="FunFam" id="3.40.50.300:FF:000032">
    <property type="entry name" value="Export ABC transporter ATP-binding protein"/>
    <property type="match status" value="1"/>
</dbReference>
<dbReference type="SMART" id="SM00382">
    <property type="entry name" value="AAA"/>
    <property type="match status" value="1"/>
</dbReference>
<dbReference type="Proteomes" id="UP000184038">
    <property type="component" value="Unassembled WGS sequence"/>
</dbReference>